<evidence type="ECO:0000313" key="8">
    <source>
        <dbReference type="Proteomes" id="UP000383932"/>
    </source>
</evidence>
<dbReference type="InterPro" id="IPR051966">
    <property type="entry name" value="RPAP3"/>
</dbReference>
<keyword evidence="8" id="KW-1185">Reference proteome</keyword>
<dbReference type="PANTHER" id="PTHR46423">
    <property type="entry name" value="RNA POLYMERASE II-ASSOCIATED PROTEIN 3"/>
    <property type="match status" value="1"/>
</dbReference>
<dbReference type="InterPro" id="IPR011990">
    <property type="entry name" value="TPR-like_helical_dom_sf"/>
</dbReference>
<dbReference type="Pfam" id="PF13877">
    <property type="entry name" value="RPAP3_C"/>
    <property type="match status" value="1"/>
</dbReference>
<evidence type="ECO:0000256" key="2">
    <source>
        <dbReference type="ARBA" id="ARBA00022803"/>
    </source>
</evidence>
<evidence type="ECO:0000256" key="1">
    <source>
        <dbReference type="ARBA" id="ARBA00022737"/>
    </source>
</evidence>
<dbReference type="SMART" id="SM00028">
    <property type="entry name" value="TPR"/>
    <property type="match status" value="2"/>
</dbReference>
<dbReference type="InterPro" id="IPR019734">
    <property type="entry name" value="TPR_rpt"/>
</dbReference>
<comment type="caution">
    <text evidence="7">The sequence shown here is derived from an EMBL/GenBank/DDBJ whole genome shotgun (WGS) entry which is preliminary data.</text>
</comment>
<accession>A0A5N5QNH1</accession>
<sequence length="423" mass="45089">MDAAGYKEKAPGDYPAAIGHYTSAILADGKDPTFPLNRAAAYLKLNKNEDAERDCTTVLKLQATNVKGLFRRAQARIALGKFTDARTDLVAAAKAEPGNAAIRAEFTKVEGFIAEAAKKAKASKGTPIPLPTHPRPQPQPSGTPYRRRVPIAIVNDDSQGDKHPDKGKGKADIAGAPPKGILKGTLPPAPAATNPTTAGASNPVIPAATQKSDDFLKPVSTRTLSSTSPAESRSQKPAAPAPVSPPVVVPSSSTVEPLTAPVPAPTVSISTPDTIARTPPPPEQDTTPPLLPLQPDATPPTLLRFLQRWSNTRTDAQRASILFSVAPDSIPTLFGPSLESPLLGAILSALLWALFNSDRDDVPQRTANYMIALSRVPRFPTLILFLDTSEKQRAEEIWDTLDKGQQVQIEDLAQERPKWGPLN</sequence>
<evidence type="ECO:0000259" key="6">
    <source>
        <dbReference type="Pfam" id="PF13877"/>
    </source>
</evidence>
<evidence type="ECO:0000256" key="3">
    <source>
        <dbReference type="ARBA" id="ARBA00038275"/>
    </source>
</evidence>
<feature type="domain" description="RNA-polymerase II-associated protein 3-like C-terminal" evidence="6">
    <location>
        <begin position="299"/>
        <end position="391"/>
    </location>
</feature>
<dbReference type="EMBL" id="SSOP01000053">
    <property type="protein sequence ID" value="KAB5592807.1"/>
    <property type="molecule type" value="Genomic_DNA"/>
</dbReference>
<feature type="compositionally biased region" description="Polar residues" evidence="5">
    <location>
        <begin position="220"/>
        <end position="232"/>
    </location>
</feature>
<dbReference type="Gene3D" id="1.25.40.10">
    <property type="entry name" value="Tetratricopeptide repeat domain"/>
    <property type="match status" value="1"/>
</dbReference>
<organism evidence="7 8">
    <name type="scientific">Ceratobasidium theobromae</name>
    <dbReference type="NCBI Taxonomy" id="1582974"/>
    <lineage>
        <taxon>Eukaryota</taxon>
        <taxon>Fungi</taxon>
        <taxon>Dikarya</taxon>
        <taxon>Basidiomycota</taxon>
        <taxon>Agaricomycotina</taxon>
        <taxon>Agaricomycetes</taxon>
        <taxon>Cantharellales</taxon>
        <taxon>Ceratobasidiaceae</taxon>
        <taxon>Ceratobasidium</taxon>
    </lineage>
</organism>
<protein>
    <recommendedName>
        <fullName evidence="4">RNA polymerase II-associated protein 3</fullName>
    </recommendedName>
</protein>
<reference evidence="7 8" key="1">
    <citation type="journal article" date="2019" name="Fungal Biol. Biotechnol.">
        <title>Draft genome sequence of fastidious pathogen Ceratobasidium theobromae, which causes vascular-streak dieback in Theobroma cacao.</title>
        <authorList>
            <person name="Ali S.S."/>
            <person name="Asman A."/>
            <person name="Shao J."/>
            <person name="Firmansyah A.P."/>
            <person name="Susilo A.W."/>
            <person name="Rosmana A."/>
            <person name="McMahon P."/>
            <person name="Junaid M."/>
            <person name="Guest D."/>
            <person name="Kheng T.Y."/>
            <person name="Meinhardt L.W."/>
            <person name="Bailey B.A."/>
        </authorList>
    </citation>
    <scope>NUCLEOTIDE SEQUENCE [LARGE SCALE GENOMIC DNA]</scope>
    <source>
        <strain evidence="7 8">CT2</strain>
    </source>
</reference>
<dbReference type="PRINTS" id="PR01217">
    <property type="entry name" value="PRICHEXTENSN"/>
</dbReference>
<name>A0A5N5QNH1_9AGAM</name>
<feature type="compositionally biased region" description="Basic and acidic residues" evidence="5">
    <location>
        <begin position="159"/>
        <end position="171"/>
    </location>
</feature>
<evidence type="ECO:0000313" key="7">
    <source>
        <dbReference type="EMBL" id="KAB5592807.1"/>
    </source>
</evidence>
<evidence type="ECO:0000256" key="4">
    <source>
        <dbReference type="ARBA" id="ARBA00040133"/>
    </source>
</evidence>
<dbReference type="AlphaFoldDB" id="A0A5N5QNH1"/>
<feature type="compositionally biased region" description="Pro residues" evidence="5">
    <location>
        <begin position="239"/>
        <end position="248"/>
    </location>
</feature>
<keyword evidence="2" id="KW-0802">TPR repeat</keyword>
<feature type="compositionally biased region" description="Pro residues" evidence="5">
    <location>
        <begin position="128"/>
        <end position="141"/>
    </location>
</feature>
<evidence type="ECO:0000256" key="5">
    <source>
        <dbReference type="SAM" id="MobiDB-lite"/>
    </source>
</evidence>
<dbReference type="OrthoDB" id="629492at2759"/>
<feature type="region of interest" description="Disordered" evidence="5">
    <location>
        <begin position="120"/>
        <end position="294"/>
    </location>
</feature>
<proteinExistence type="inferred from homology"/>
<gene>
    <name evidence="7" type="ORF">CTheo_3727</name>
</gene>
<dbReference type="InterPro" id="IPR025986">
    <property type="entry name" value="RPAP3-like_C"/>
</dbReference>
<dbReference type="GO" id="GO:0101031">
    <property type="term" value="C:protein folding chaperone complex"/>
    <property type="evidence" value="ECO:0007669"/>
    <property type="project" value="TreeGrafter"/>
</dbReference>
<feature type="compositionally biased region" description="Low complexity" evidence="5">
    <location>
        <begin position="284"/>
        <end position="294"/>
    </location>
</feature>
<dbReference type="SUPFAM" id="SSF48452">
    <property type="entry name" value="TPR-like"/>
    <property type="match status" value="1"/>
</dbReference>
<dbReference type="PANTHER" id="PTHR46423:SF1">
    <property type="entry name" value="RNA POLYMERASE II-ASSOCIATED PROTEIN 3"/>
    <property type="match status" value="1"/>
</dbReference>
<dbReference type="Proteomes" id="UP000383932">
    <property type="component" value="Unassembled WGS sequence"/>
</dbReference>
<comment type="similarity">
    <text evidence="3">Belongs to the RPAP3 family.</text>
</comment>
<keyword evidence="1" id="KW-0677">Repeat</keyword>